<protein>
    <submittedName>
        <fullName evidence="6">Uncharacterized RNA methyltransferase pc1544</fullName>
        <ecNumber evidence="6">2.1.1.-</ecNumber>
    </submittedName>
</protein>
<dbReference type="STRING" id="331113.SNE_A03860"/>
<evidence type="ECO:0000256" key="1">
    <source>
        <dbReference type="ARBA" id="ARBA00022603"/>
    </source>
</evidence>
<evidence type="ECO:0000313" key="6">
    <source>
        <dbReference type="EMBL" id="CCB88263.1"/>
    </source>
</evidence>
<dbReference type="PROSITE" id="PS01230">
    <property type="entry name" value="TRMA_1"/>
    <property type="match status" value="1"/>
</dbReference>
<keyword evidence="7" id="KW-1185">Reference proteome</keyword>
<name>F8L6D3_SIMNZ</name>
<dbReference type="RefSeq" id="WP_013942730.1">
    <property type="nucleotide sequence ID" value="NC_015713.1"/>
</dbReference>
<proteinExistence type="inferred from homology"/>
<reference key="1">
    <citation type="journal article" date="2011" name="Mol. Biol. Evol.">
        <title>Unity in variety -- the pan-genome of the Chlamydiae.</title>
        <authorList>
            <person name="Collingro A."/>
            <person name="Tischler P."/>
            <person name="Weinmaier T."/>
            <person name="Penz T."/>
            <person name="Heinz E."/>
            <person name="Brunham R.C."/>
            <person name="Read T.D."/>
            <person name="Bavoil P.M."/>
            <person name="Sachse K."/>
            <person name="Kahane S."/>
            <person name="Friedman M.G."/>
            <person name="Rattei T."/>
            <person name="Myers G.S.A."/>
            <person name="Horn M."/>
        </authorList>
    </citation>
    <scope>NUCLEOTIDE SEQUENCE</scope>
    <source>
        <strain>Z</strain>
    </source>
</reference>
<dbReference type="CDD" id="cd02440">
    <property type="entry name" value="AdoMet_MTases"/>
    <property type="match status" value="1"/>
</dbReference>
<dbReference type="InterPro" id="IPR029063">
    <property type="entry name" value="SAM-dependent_MTases_sf"/>
</dbReference>
<evidence type="ECO:0000256" key="5">
    <source>
        <dbReference type="PROSITE-ProRule" id="PRU10015"/>
    </source>
</evidence>
<keyword evidence="1 4" id="KW-0489">Methyltransferase</keyword>
<dbReference type="Pfam" id="PF05958">
    <property type="entry name" value="tRNA_U5-meth_tr"/>
    <property type="match status" value="1"/>
</dbReference>
<sequence>MKKTFDLTITDYSKKGHGLALLQRQEGQPPVKVEVVSAAIGDKLEVALGKRKKGAYQGTLLKLLQPSSDRTEPRCVHAGSCGGCSWQGLKYTAQLQQKEDKVRKLFAPYVASAIFHPIVPCEEPWQYRNKMEFTFSENKDGEKFLGLIMTRSRGKVLTMKECHLTSPWFTTIRHETINWWESRSLKAFHPPSGTGSLRTLTLREGKRTGGKMIFLTVSGDHEYFVKQSDLDSFKQAMLEALPGENPSIYLRIHKAEKGRPTAFYEMHLHGPDGLKEELQIKDQTLKFHISPASFFQPNTFQAEKLFARALDLASPDSSMRVYDLYAGSGSLGMVFAPYVKKVLGIELCAYAVCDAETNIEQNSLSNMKMIRGDVGEVLSEFQLTADLAIVDPPRTGLDAKALENILRLSPQKILYVSCNPTTQSENIFELTKCGYKLTHIQPVDQFPHTPHIENICVLEK</sequence>
<gene>
    <name evidence="6" type="ordered locus">SNE_A03860</name>
</gene>
<feature type="binding site" evidence="4">
    <location>
        <position position="346"/>
    </location>
    <ligand>
        <name>S-adenosyl-L-methionine</name>
        <dbReference type="ChEBI" id="CHEBI:59789"/>
    </ligand>
</feature>
<accession>F8L6D3</accession>
<dbReference type="Gene3D" id="3.40.50.150">
    <property type="entry name" value="Vaccinia Virus protein VP39"/>
    <property type="match status" value="1"/>
</dbReference>
<dbReference type="PANTHER" id="PTHR11061:SF30">
    <property type="entry name" value="TRNA (URACIL(54)-C(5))-METHYLTRANSFERASE"/>
    <property type="match status" value="1"/>
</dbReference>
<evidence type="ECO:0000313" key="7">
    <source>
        <dbReference type="Proteomes" id="UP000000496"/>
    </source>
</evidence>
<keyword evidence="2 4" id="KW-0808">Transferase</keyword>
<keyword evidence="3 4" id="KW-0949">S-adenosyl-L-methionine</keyword>
<evidence type="ECO:0000256" key="3">
    <source>
        <dbReference type="ARBA" id="ARBA00022691"/>
    </source>
</evidence>
<dbReference type="GO" id="GO:0070475">
    <property type="term" value="P:rRNA base methylation"/>
    <property type="evidence" value="ECO:0007669"/>
    <property type="project" value="TreeGrafter"/>
</dbReference>
<dbReference type="AlphaFoldDB" id="F8L6D3"/>
<dbReference type="InterPro" id="IPR030390">
    <property type="entry name" value="MeTrfase_TrmA_AS"/>
</dbReference>
<dbReference type="KEGG" id="sng:SNE_A03860"/>
<dbReference type="HOGENOM" id="CLU_014689_7_2_0"/>
<evidence type="ECO:0000256" key="2">
    <source>
        <dbReference type="ARBA" id="ARBA00022679"/>
    </source>
</evidence>
<dbReference type="SUPFAM" id="SSF53335">
    <property type="entry name" value="S-adenosyl-L-methionine-dependent methyltransferases"/>
    <property type="match status" value="1"/>
</dbReference>
<dbReference type="Gene3D" id="2.40.50.1070">
    <property type="match status" value="1"/>
</dbReference>
<evidence type="ECO:0000256" key="4">
    <source>
        <dbReference type="PROSITE-ProRule" id="PRU01024"/>
    </source>
</evidence>
<feature type="binding site" evidence="4">
    <location>
        <position position="391"/>
    </location>
    <ligand>
        <name>S-adenosyl-L-methionine</name>
        <dbReference type="ChEBI" id="CHEBI:59789"/>
    </ligand>
</feature>
<feature type="active site" evidence="5">
    <location>
        <position position="418"/>
    </location>
</feature>
<dbReference type="PROSITE" id="PS51687">
    <property type="entry name" value="SAM_MT_RNA_M5U"/>
    <property type="match status" value="1"/>
</dbReference>
<dbReference type="eggNOG" id="COG2265">
    <property type="taxonomic scope" value="Bacteria"/>
</dbReference>
<dbReference type="PANTHER" id="PTHR11061">
    <property type="entry name" value="RNA M5U METHYLTRANSFERASE"/>
    <property type="match status" value="1"/>
</dbReference>
<dbReference type="EC" id="2.1.1.-" evidence="6"/>
<dbReference type="EMBL" id="FR872582">
    <property type="protein sequence ID" value="CCB88263.1"/>
    <property type="molecule type" value="Genomic_DNA"/>
</dbReference>
<organism evidence="6 7">
    <name type="scientific">Simkania negevensis (strain ATCC VR-1471 / DSM 27360 / Z)</name>
    <dbReference type="NCBI Taxonomy" id="331113"/>
    <lineage>
        <taxon>Bacteria</taxon>
        <taxon>Pseudomonadati</taxon>
        <taxon>Chlamydiota</taxon>
        <taxon>Chlamydiia</taxon>
        <taxon>Parachlamydiales</taxon>
        <taxon>Simkaniaceae</taxon>
        <taxon>Simkania</taxon>
    </lineage>
</organism>
<comment type="similarity">
    <text evidence="4">Belongs to the class I-like SAM-binding methyltransferase superfamily. RNA M5U methyltransferase family.</text>
</comment>
<feature type="active site" description="Nucleophile" evidence="4">
    <location>
        <position position="418"/>
    </location>
</feature>
<dbReference type="OrthoDB" id="9804590at2"/>
<dbReference type="PROSITE" id="PS01231">
    <property type="entry name" value="TRMA_2"/>
    <property type="match status" value="1"/>
</dbReference>
<reference evidence="6 7" key="2">
    <citation type="journal article" date="2011" name="Mol. Biol. Evol.">
        <title>Unity in variety--the pan-genome of the Chlamydiae.</title>
        <authorList>
            <person name="Collingro A."/>
            <person name="Tischler P."/>
            <person name="Weinmaier T."/>
            <person name="Penz T."/>
            <person name="Heinz E."/>
            <person name="Brunham R.C."/>
            <person name="Read T.D."/>
            <person name="Bavoil P.M."/>
            <person name="Sachse K."/>
            <person name="Kahane S."/>
            <person name="Friedman M.G."/>
            <person name="Rattei T."/>
            <person name="Myers G.S."/>
            <person name="Horn M."/>
        </authorList>
    </citation>
    <scope>NUCLEOTIDE SEQUENCE [LARGE SCALE GENOMIC DNA]</scope>
    <source>
        <strain evidence="7">ATCC VR-1471 / Z</strain>
    </source>
</reference>
<dbReference type="InterPro" id="IPR012340">
    <property type="entry name" value="NA-bd_OB-fold"/>
</dbReference>
<dbReference type="Gene3D" id="2.40.50.140">
    <property type="entry name" value="Nucleic acid-binding proteins"/>
    <property type="match status" value="1"/>
</dbReference>
<feature type="binding site" evidence="4">
    <location>
        <position position="296"/>
    </location>
    <ligand>
        <name>S-adenosyl-L-methionine</name>
        <dbReference type="ChEBI" id="CHEBI:59789"/>
    </ligand>
</feature>
<dbReference type="InterPro" id="IPR010280">
    <property type="entry name" value="U5_MeTrfase_fam"/>
</dbReference>
<dbReference type="Proteomes" id="UP000000496">
    <property type="component" value="Chromosome gsn.131"/>
</dbReference>
<dbReference type="InterPro" id="IPR030391">
    <property type="entry name" value="MeTrfase_TrmA_CS"/>
</dbReference>
<feature type="binding site" evidence="4">
    <location>
        <position position="325"/>
    </location>
    <ligand>
        <name>S-adenosyl-L-methionine</name>
        <dbReference type="ChEBI" id="CHEBI:59789"/>
    </ligand>
</feature>
<dbReference type="NCBIfam" id="TIGR00479">
    <property type="entry name" value="rumA"/>
    <property type="match status" value="1"/>
</dbReference>
<dbReference type="GO" id="GO:0070041">
    <property type="term" value="F:rRNA (uridine-C5-)-methyltransferase activity"/>
    <property type="evidence" value="ECO:0007669"/>
    <property type="project" value="TreeGrafter"/>
</dbReference>